<feature type="repeat" description="TPR" evidence="1">
    <location>
        <begin position="112"/>
        <end position="145"/>
    </location>
</feature>
<dbReference type="EMBL" id="JAJKFW010000022">
    <property type="protein sequence ID" value="MCC9642782.1"/>
    <property type="molecule type" value="Genomic_DNA"/>
</dbReference>
<gene>
    <name evidence="2" type="ORF">LOC71_10895</name>
</gene>
<proteinExistence type="predicted"/>
<evidence type="ECO:0000313" key="3">
    <source>
        <dbReference type="Proteomes" id="UP001430306"/>
    </source>
</evidence>
<accession>A0ABS8NGW2</accession>
<name>A0ABS8NGW2_9BACT</name>
<comment type="caution">
    <text evidence="2">The sequence shown here is derived from an EMBL/GenBank/DDBJ whole genome shotgun (WGS) entry which is preliminary data.</text>
</comment>
<keyword evidence="1" id="KW-0802">TPR repeat</keyword>
<dbReference type="SUPFAM" id="SSF48452">
    <property type="entry name" value="TPR-like"/>
    <property type="match status" value="1"/>
</dbReference>
<dbReference type="InterPro" id="IPR011990">
    <property type="entry name" value="TPR-like_helical_dom_sf"/>
</dbReference>
<reference evidence="2" key="1">
    <citation type="submission" date="2021-11" db="EMBL/GenBank/DDBJ databases">
        <title>Genome sequence.</title>
        <authorList>
            <person name="Sun Q."/>
        </authorList>
    </citation>
    <scope>NUCLEOTIDE SEQUENCE</scope>
    <source>
        <strain evidence="2">JC740</strain>
    </source>
</reference>
<dbReference type="Proteomes" id="UP001430306">
    <property type="component" value="Unassembled WGS sequence"/>
</dbReference>
<dbReference type="RefSeq" id="WP_230273725.1">
    <property type="nucleotide sequence ID" value="NZ_JAJKFW010000022.1"/>
</dbReference>
<dbReference type="Gene3D" id="1.25.40.10">
    <property type="entry name" value="Tetratricopeptide repeat domain"/>
    <property type="match status" value="1"/>
</dbReference>
<dbReference type="InterPro" id="IPR019734">
    <property type="entry name" value="TPR_rpt"/>
</dbReference>
<feature type="repeat" description="TPR" evidence="1">
    <location>
        <begin position="78"/>
        <end position="111"/>
    </location>
</feature>
<dbReference type="SMART" id="SM00028">
    <property type="entry name" value="TPR"/>
    <property type="match status" value="2"/>
</dbReference>
<sequence length="549" mass="60878">MLDWKVLMKARTTRQWLIAVCVGTCFWMGTQIEAVAAEAIAAEQALPSVPASPAAPSDAQLRMLEMLLAKVQSNPGHSDSWRSLGRMQKALGQTDEAVTSTRKALELDPYNAAAHFDLGTLLHQVSRGEAAKQHFQEVLAIAPESTYADQVRTMGLEIPENVSVPSHAVAQLGMPTTDGSAPVISPGSPAILPDSPASLPMSSGLSDTAMQADPLPAYDPFSQSPTANPPTQTVGYEIQTFDGSDDLENRLRQLEEEAESPGNAFRIYLETGLLYNTNVTLTPISRDLAQDEQASFQWYASPDMDWKLFRNETSRAGVLFRGYFTANESQFQEFNLASFQPGAFAERDFTFGGNEVIGRMEYVFSNDFFDGNQVGNRHAGTASVTVIRPDLNAWYGYTTVAQSDFEDDGVTPDQTSLDGTTITFGGSHFKRTAWESLPMLVLGTDLEYANTKGDDYRYLSVNLHGSTDWSFWDRWTFTPAWGVGYRNYPDFTDPVGRDEIFWRVHGKLTYQWTEQWSVSTVAGHDRFASDNESFDTERSEVGFFVGFKR</sequence>
<dbReference type="PROSITE" id="PS50005">
    <property type="entry name" value="TPR"/>
    <property type="match status" value="2"/>
</dbReference>
<keyword evidence="3" id="KW-1185">Reference proteome</keyword>
<protein>
    <submittedName>
        <fullName evidence="2">Tetratricopeptide repeat protein</fullName>
    </submittedName>
</protein>
<evidence type="ECO:0000313" key="2">
    <source>
        <dbReference type="EMBL" id="MCC9642782.1"/>
    </source>
</evidence>
<dbReference type="Pfam" id="PF13414">
    <property type="entry name" value="TPR_11"/>
    <property type="match status" value="1"/>
</dbReference>
<evidence type="ECO:0000256" key="1">
    <source>
        <dbReference type="PROSITE-ProRule" id="PRU00339"/>
    </source>
</evidence>
<organism evidence="2 3">
    <name type="scientific">Rhodopirellula halodulae</name>
    <dbReference type="NCBI Taxonomy" id="2894198"/>
    <lineage>
        <taxon>Bacteria</taxon>
        <taxon>Pseudomonadati</taxon>
        <taxon>Planctomycetota</taxon>
        <taxon>Planctomycetia</taxon>
        <taxon>Pirellulales</taxon>
        <taxon>Pirellulaceae</taxon>
        <taxon>Rhodopirellula</taxon>
    </lineage>
</organism>